<comment type="caution">
    <text evidence="1">The sequence shown here is derived from an EMBL/GenBank/DDBJ whole genome shotgun (WGS) entry which is preliminary data.</text>
</comment>
<proteinExistence type="predicted"/>
<dbReference type="SUPFAM" id="SSF48613">
    <property type="entry name" value="Heme oxygenase-like"/>
    <property type="match status" value="1"/>
</dbReference>
<reference evidence="1" key="1">
    <citation type="submission" date="2022-05" db="EMBL/GenBank/DDBJ databases">
        <authorList>
            <person name="Jo J.-H."/>
            <person name="Im W.-T."/>
        </authorList>
    </citation>
    <scope>NUCLEOTIDE SEQUENCE</scope>
    <source>
        <strain evidence="1">SE220</strain>
    </source>
</reference>
<dbReference type="Pfam" id="PF10118">
    <property type="entry name" value="Metal_hydrol"/>
    <property type="match status" value="1"/>
</dbReference>
<keyword evidence="1" id="KW-0378">Hydrolase</keyword>
<gene>
    <name evidence="1" type="ORF">LZ538_07040</name>
</gene>
<dbReference type="GO" id="GO:0016787">
    <property type="term" value="F:hydrolase activity"/>
    <property type="evidence" value="ECO:0007669"/>
    <property type="project" value="UniProtKB-KW"/>
</dbReference>
<sequence>MLPTPADLTITPRDRRFGRDATLTRLWHGGRVEATAIYNALSTTFPKGEAYFVESVRAFRENTPEKLGREIKAFTTQEAIHSREHDAFNKRAENAGYDLSKLEERVEYRLSFSRKRPPVVALAATMALEHFTAILAHQLLANPRHLEGADKEAAELWRWHAVEEIEHKGVAYDTWLFATRDWPRSKRWKVKAKVMMFVTRNFLVDRTTGALELMRQDGVTGARAWALLLWYLWINPGMFRKIAGAWGKFFLPGFHPWNEDDRHLLAGYDTSGEFDAAPRRKVRAAV</sequence>
<dbReference type="PIRSF" id="PIRSF007580">
    <property type="entry name" value="UCP07580"/>
    <property type="match status" value="1"/>
</dbReference>
<dbReference type="EMBL" id="JAMGBE010000002">
    <property type="protein sequence ID" value="MCL6729810.1"/>
    <property type="molecule type" value="Genomic_DNA"/>
</dbReference>
<dbReference type="Proteomes" id="UP001165342">
    <property type="component" value="Unassembled WGS sequence"/>
</dbReference>
<organism evidence="1 2">
    <name type="scientific">Sphingomonas hankyongi</name>
    <dbReference type="NCBI Taxonomy" id="2908209"/>
    <lineage>
        <taxon>Bacteria</taxon>
        <taxon>Pseudomonadati</taxon>
        <taxon>Pseudomonadota</taxon>
        <taxon>Alphaproteobacteria</taxon>
        <taxon>Sphingomonadales</taxon>
        <taxon>Sphingomonadaceae</taxon>
        <taxon>Sphingomonas</taxon>
    </lineage>
</organism>
<dbReference type="PANTHER" id="PTHR39456">
    <property type="entry name" value="METAL-DEPENDENT HYDROLASE"/>
    <property type="match status" value="1"/>
</dbReference>
<protein>
    <submittedName>
        <fullName evidence="1">Metal-dependent hydrolase</fullName>
    </submittedName>
</protein>
<dbReference type="PANTHER" id="PTHR39456:SF1">
    <property type="entry name" value="METAL-DEPENDENT HYDROLASE"/>
    <property type="match status" value="1"/>
</dbReference>
<dbReference type="InterPro" id="IPR016516">
    <property type="entry name" value="UCP07580"/>
</dbReference>
<dbReference type="RefSeq" id="WP_249831282.1">
    <property type="nucleotide sequence ID" value="NZ_JAMGBE010000002.1"/>
</dbReference>
<name>A0ABT0S1R2_9SPHN</name>
<dbReference type="Gene3D" id="1.20.910.10">
    <property type="entry name" value="Heme oxygenase-like"/>
    <property type="match status" value="1"/>
</dbReference>
<accession>A0ABT0S1R2</accession>
<dbReference type="InterPro" id="IPR016084">
    <property type="entry name" value="Haem_Oase-like_multi-hlx"/>
</dbReference>
<evidence type="ECO:0000313" key="2">
    <source>
        <dbReference type="Proteomes" id="UP001165342"/>
    </source>
</evidence>
<keyword evidence="2" id="KW-1185">Reference proteome</keyword>
<evidence type="ECO:0000313" key="1">
    <source>
        <dbReference type="EMBL" id="MCL6729810.1"/>
    </source>
</evidence>